<dbReference type="Proteomes" id="UP000478505">
    <property type="component" value="Unassembled WGS sequence"/>
</dbReference>
<evidence type="ECO:0000313" key="2">
    <source>
        <dbReference type="Proteomes" id="UP000478505"/>
    </source>
</evidence>
<evidence type="ECO:0000313" key="1">
    <source>
        <dbReference type="EMBL" id="NEV94309.1"/>
    </source>
</evidence>
<name>A0A6B3R131_9FLAO</name>
<dbReference type="AlphaFoldDB" id="A0A6B3R131"/>
<comment type="caution">
    <text evidence="1">The sequence shown here is derived from an EMBL/GenBank/DDBJ whole genome shotgun (WGS) entry which is preliminary data.</text>
</comment>
<dbReference type="InterPro" id="IPR007709">
    <property type="entry name" value="N-FG_amidohydro"/>
</dbReference>
<protein>
    <submittedName>
        <fullName evidence="1">N-formylglutamate amidohydrolase</fullName>
    </submittedName>
</protein>
<dbReference type="GO" id="GO:0016787">
    <property type="term" value="F:hydrolase activity"/>
    <property type="evidence" value="ECO:0007669"/>
    <property type="project" value="UniProtKB-KW"/>
</dbReference>
<dbReference type="RefSeq" id="WP_164005024.1">
    <property type="nucleotide sequence ID" value="NZ_JAAIKD010000004.1"/>
</dbReference>
<keyword evidence="1" id="KW-0378">Hydrolase</keyword>
<organism evidence="1 2">
    <name type="scientific">Psychroflexus aurantiacus</name>
    <dbReference type="NCBI Taxonomy" id="2709310"/>
    <lineage>
        <taxon>Bacteria</taxon>
        <taxon>Pseudomonadati</taxon>
        <taxon>Bacteroidota</taxon>
        <taxon>Flavobacteriia</taxon>
        <taxon>Flavobacteriales</taxon>
        <taxon>Flavobacteriaceae</taxon>
        <taxon>Psychroflexus</taxon>
    </lineage>
</organism>
<dbReference type="Gene3D" id="3.40.630.40">
    <property type="entry name" value="Zn-dependent exopeptidases"/>
    <property type="match status" value="1"/>
</dbReference>
<accession>A0A6B3R131</accession>
<dbReference type="Pfam" id="PF05013">
    <property type="entry name" value="FGase"/>
    <property type="match status" value="1"/>
</dbReference>
<proteinExistence type="predicted"/>
<reference evidence="1 2" key="1">
    <citation type="submission" date="2020-02" db="EMBL/GenBank/DDBJ databases">
        <title>Flavobacteriaceae Psychroflexus bacterium YR1-1, complete genome.</title>
        <authorList>
            <person name="Li Y."/>
            <person name="Wu S."/>
        </authorList>
    </citation>
    <scope>NUCLEOTIDE SEQUENCE [LARGE SCALE GENOMIC DNA]</scope>
    <source>
        <strain evidence="1 2">YR1-1</strain>
    </source>
</reference>
<keyword evidence="2" id="KW-1185">Reference proteome</keyword>
<dbReference type="EMBL" id="JAAIKD010000004">
    <property type="protein sequence ID" value="NEV94309.1"/>
    <property type="molecule type" value="Genomic_DNA"/>
</dbReference>
<gene>
    <name evidence="1" type="ORF">G3567_09150</name>
</gene>
<dbReference type="SUPFAM" id="SSF53187">
    <property type="entry name" value="Zn-dependent exopeptidases"/>
    <property type="match status" value="1"/>
</dbReference>
<sequence>MKLILTCEHASNLLPSQYQTHFESEQHRLNTHEGFDLGAFEVYKSLQDLADYSSHYPWSRLLIEVNRSLHHPRLFSSISKHLDPAEKNRLIADFYESYRHQIQQKIEDSIKAGEQVLHVSVHSFTPVLNGSVRETELGILYDPRRKAEKDWAEGFKKELKSGFGQYRVRMNYPYLGKADGFTTSLRKKFQEHYLGIELEINQKLLQSKDEIQALKSTLNLCLKNSI</sequence>